<proteinExistence type="inferred from homology"/>
<dbReference type="CDD" id="cd07012">
    <property type="entry name" value="PBP2_Bug_TTT"/>
    <property type="match status" value="1"/>
</dbReference>
<dbReference type="PIRSF" id="PIRSF017082">
    <property type="entry name" value="YflP"/>
    <property type="match status" value="1"/>
</dbReference>
<dbReference type="Gene3D" id="3.40.190.150">
    <property type="entry name" value="Bordetella uptake gene, domain 1"/>
    <property type="match status" value="1"/>
</dbReference>
<dbReference type="AlphaFoldDB" id="A0A8J6PYU3"/>
<dbReference type="SUPFAM" id="SSF53850">
    <property type="entry name" value="Periplasmic binding protein-like II"/>
    <property type="match status" value="1"/>
</dbReference>
<comment type="caution">
    <text evidence="2">The sequence shown here is derived from an EMBL/GenBank/DDBJ whole genome shotgun (WGS) entry which is preliminary data.</text>
</comment>
<comment type="similarity">
    <text evidence="1">Belongs to the UPF0065 (bug) family.</text>
</comment>
<organism evidence="2 3">
    <name type="scientific">Oryzicola mucosus</name>
    <dbReference type="NCBI Taxonomy" id="2767425"/>
    <lineage>
        <taxon>Bacteria</taxon>
        <taxon>Pseudomonadati</taxon>
        <taxon>Pseudomonadota</taxon>
        <taxon>Alphaproteobacteria</taxon>
        <taxon>Hyphomicrobiales</taxon>
        <taxon>Phyllobacteriaceae</taxon>
        <taxon>Oryzicola</taxon>
    </lineage>
</organism>
<dbReference type="Pfam" id="PF03401">
    <property type="entry name" value="TctC"/>
    <property type="match status" value="1"/>
</dbReference>
<protein>
    <submittedName>
        <fullName evidence="2">Tripartite tricarboxylate transporter substrate binding protein</fullName>
    </submittedName>
</protein>
<evidence type="ECO:0000256" key="1">
    <source>
        <dbReference type="ARBA" id="ARBA00006987"/>
    </source>
</evidence>
<dbReference type="InterPro" id="IPR042100">
    <property type="entry name" value="Bug_dom1"/>
</dbReference>
<name>A0A8J6PYU3_9HYPH</name>
<dbReference type="Gene3D" id="3.40.190.10">
    <property type="entry name" value="Periplasmic binding protein-like II"/>
    <property type="match status" value="1"/>
</dbReference>
<dbReference type="RefSeq" id="WP_188166524.1">
    <property type="nucleotide sequence ID" value="NZ_JACVVX010000009.1"/>
</dbReference>
<keyword evidence="3" id="KW-1185">Reference proteome</keyword>
<evidence type="ECO:0000313" key="3">
    <source>
        <dbReference type="Proteomes" id="UP000643405"/>
    </source>
</evidence>
<gene>
    <name evidence="2" type="ORF">ICI42_20750</name>
</gene>
<evidence type="ECO:0000313" key="2">
    <source>
        <dbReference type="EMBL" id="MBD0417083.1"/>
    </source>
</evidence>
<dbReference type="PANTHER" id="PTHR42928:SF5">
    <property type="entry name" value="BLR1237 PROTEIN"/>
    <property type="match status" value="1"/>
</dbReference>
<dbReference type="Proteomes" id="UP000643405">
    <property type="component" value="Unassembled WGS sequence"/>
</dbReference>
<reference evidence="2" key="1">
    <citation type="submission" date="2020-09" db="EMBL/GenBank/DDBJ databases">
        <title>Genome seq and assembly of Tianweitania sp.</title>
        <authorList>
            <person name="Chhetri G."/>
        </authorList>
    </citation>
    <scope>NUCLEOTIDE SEQUENCE</scope>
    <source>
        <strain evidence="2">Rool2</strain>
    </source>
</reference>
<sequence length="326" mass="35182">MRKLVSTLSLGALLLAGTLGLPVKASAEDWPARKPITAIFPFAAGSDYIARLVMGAVEKEIGQKILIDNRPGAGGAIGTGYAARQPADGYTFVFAYPGPAANFTNTFADLPYKPLEDFEYVSGISKATMVIFARTDLPFEDFKGMIDYAKANPGKLSVSNSGIGTYGHMVELAFSDLAGIKMKMVPYKGNSEVVTDMLSGSLDMSMDFLNNNYMKQIEAGTMRPLAIVSAERAAGLPDVPTFKESGINLVAQPWAGLMAPKGTPTSVIERMNKAVVNYLNTDEAKQAFAKIGQQVNPTTPEEFRAVVVAEEAKWRELIAKYEIKNQ</sequence>
<dbReference type="EMBL" id="JACVVX010000009">
    <property type="protein sequence ID" value="MBD0417083.1"/>
    <property type="molecule type" value="Genomic_DNA"/>
</dbReference>
<dbReference type="InterPro" id="IPR005064">
    <property type="entry name" value="BUG"/>
</dbReference>
<accession>A0A8J6PYU3</accession>
<dbReference type="PANTHER" id="PTHR42928">
    <property type="entry name" value="TRICARBOXYLATE-BINDING PROTEIN"/>
    <property type="match status" value="1"/>
</dbReference>